<dbReference type="InterPro" id="IPR002716">
    <property type="entry name" value="PIN_dom"/>
</dbReference>
<evidence type="ECO:0000256" key="5">
    <source>
        <dbReference type="ARBA" id="ARBA00022842"/>
    </source>
</evidence>
<dbReference type="AlphaFoldDB" id="A0A420WAG8"/>
<dbReference type="Pfam" id="PF01850">
    <property type="entry name" value="PIN"/>
    <property type="match status" value="1"/>
</dbReference>
<feature type="binding site" evidence="6">
    <location>
        <position position="5"/>
    </location>
    <ligand>
        <name>Mg(2+)</name>
        <dbReference type="ChEBI" id="CHEBI:18420"/>
    </ligand>
</feature>
<dbReference type="SUPFAM" id="SSF88723">
    <property type="entry name" value="PIN domain-like"/>
    <property type="match status" value="1"/>
</dbReference>
<dbReference type="PANTHER" id="PTHR35901:SF1">
    <property type="entry name" value="EXONUCLEASE VAPC9"/>
    <property type="match status" value="1"/>
</dbReference>
<proteinExistence type="inferred from homology"/>
<keyword evidence="2 6" id="KW-0540">Nuclease</keyword>
<dbReference type="OrthoDB" id="4377304at2"/>
<dbReference type="Gene3D" id="3.40.50.1010">
    <property type="entry name" value="5'-nuclease"/>
    <property type="match status" value="1"/>
</dbReference>
<gene>
    <name evidence="6" type="primary">vapC</name>
    <name evidence="8" type="ORF">BCL74_3311</name>
</gene>
<dbReference type="EC" id="3.1.-.-" evidence="6"/>
<comment type="caution">
    <text evidence="8">The sequence shown here is derived from an EMBL/GenBank/DDBJ whole genome shotgun (WGS) entry which is preliminary data.</text>
</comment>
<name>A0A420WAG8_9PROT</name>
<keyword evidence="1 6" id="KW-1277">Toxin-antitoxin system</keyword>
<dbReference type="GO" id="GO:0000287">
    <property type="term" value="F:magnesium ion binding"/>
    <property type="evidence" value="ECO:0007669"/>
    <property type="project" value="UniProtKB-UniRule"/>
</dbReference>
<evidence type="ECO:0000256" key="3">
    <source>
        <dbReference type="ARBA" id="ARBA00022723"/>
    </source>
</evidence>
<reference evidence="8 9" key="1">
    <citation type="submission" date="2018-10" db="EMBL/GenBank/DDBJ databases">
        <title>Comparative analysis of microorganisms from saline springs in Andes Mountain Range, Colombia.</title>
        <authorList>
            <person name="Rubin E."/>
        </authorList>
    </citation>
    <scope>NUCLEOTIDE SEQUENCE [LARGE SCALE GENOMIC DNA]</scope>
    <source>
        <strain evidence="8 9">USBA 36</strain>
    </source>
</reference>
<comment type="cofactor">
    <cofactor evidence="6">
        <name>Mg(2+)</name>
        <dbReference type="ChEBI" id="CHEBI:18420"/>
    </cofactor>
</comment>
<comment type="similarity">
    <text evidence="6">Belongs to the PINc/VapC protein family.</text>
</comment>
<evidence type="ECO:0000256" key="4">
    <source>
        <dbReference type="ARBA" id="ARBA00022801"/>
    </source>
</evidence>
<keyword evidence="4 6" id="KW-0378">Hydrolase</keyword>
<evidence type="ECO:0000256" key="1">
    <source>
        <dbReference type="ARBA" id="ARBA00022649"/>
    </source>
</evidence>
<evidence type="ECO:0000313" key="8">
    <source>
        <dbReference type="EMBL" id="RKQ67994.1"/>
    </source>
</evidence>
<dbReference type="InterPro" id="IPR044153">
    <property type="entry name" value="PIN_Pae0151-like"/>
</dbReference>
<feature type="binding site" evidence="6">
    <location>
        <position position="96"/>
    </location>
    <ligand>
        <name>Mg(2+)</name>
        <dbReference type="ChEBI" id="CHEBI:18420"/>
    </ligand>
</feature>
<feature type="domain" description="PIN" evidence="7">
    <location>
        <begin position="2"/>
        <end position="121"/>
    </location>
</feature>
<accession>A0A420WAG8</accession>
<dbReference type="InterPro" id="IPR022907">
    <property type="entry name" value="VapC_family"/>
</dbReference>
<dbReference type="RefSeq" id="WP_121221705.1">
    <property type="nucleotide sequence ID" value="NZ_RBIG01000004.1"/>
</dbReference>
<evidence type="ECO:0000256" key="2">
    <source>
        <dbReference type="ARBA" id="ARBA00022722"/>
    </source>
</evidence>
<comment type="function">
    <text evidence="6">Toxic component of a toxin-antitoxin (TA) system. An RNase.</text>
</comment>
<dbReference type="InterPro" id="IPR029060">
    <property type="entry name" value="PIN-like_dom_sf"/>
</dbReference>
<dbReference type="GO" id="GO:0004540">
    <property type="term" value="F:RNA nuclease activity"/>
    <property type="evidence" value="ECO:0007669"/>
    <property type="project" value="InterPro"/>
</dbReference>
<protein>
    <recommendedName>
        <fullName evidence="6">Ribonuclease VapC</fullName>
        <shortName evidence="6">RNase VapC</shortName>
        <ecNumber evidence="6">3.1.-.-</ecNumber>
    </recommendedName>
    <alternativeName>
        <fullName evidence="6">Toxin VapC</fullName>
    </alternativeName>
</protein>
<evidence type="ECO:0000256" key="6">
    <source>
        <dbReference type="HAMAP-Rule" id="MF_00265"/>
    </source>
</evidence>
<keyword evidence="3 6" id="KW-0479">Metal-binding</keyword>
<dbReference type="PANTHER" id="PTHR35901">
    <property type="entry name" value="RIBONUCLEASE VAPC3"/>
    <property type="match status" value="1"/>
</dbReference>
<dbReference type="GO" id="GO:0016787">
    <property type="term" value="F:hydrolase activity"/>
    <property type="evidence" value="ECO:0007669"/>
    <property type="project" value="UniProtKB-KW"/>
</dbReference>
<evidence type="ECO:0000313" key="9">
    <source>
        <dbReference type="Proteomes" id="UP000277424"/>
    </source>
</evidence>
<keyword evidence="6" id="KW-0800">Toxin</keyword>
<sequence length="130" mass="14415">MIVVDASVLLDVVLRTPEAAAAEARLFAPGETFHAPHLLDVETAQVIRRFAAGGHIDHERGRLALVDLADFPIQRYPHDFLLPRIWELRNNLTAYDAAYVALAEALDAPLLTRDQRLTNAAGVRARIELI</sequence>
<dbReference type="InterPro" id="IPR051619">
    <property type="entry name" value="TypeII_TA_RNase_PINc/VapC"/>
</dbReference>
<dbReference type="Proteomes" id="UP000277424">
    <property type="component" value="Unassembled WGS sequence"/>
</dbReference>
<evidence type="ECO:0000259" key="7">
    <source>
        <dbReference type="Pfam" id="PF01850"/>
    </source>
</evidence>
<dbReference type="GO" id="GO:0090729">
    <property type="term" value="F:toxin activity"/>
    <property type="evidence" value="ECO:0007669"/>
    <property type="project" value="UniProtKB-KW"/>
</dbReference>
<dbReference type="EMBL" id="RBIG01000004">
    <property type="protein sequence ID" value="RKQ67994.1"/>
    <property type="molecule type" value="Genomic_DNA"/>
</dbReference>
<keyword evidence="5 6" id="KW-0460">Magnesium</keyword>
<organism evidence="8 9">
    <name type="scientific">Oceanibaculum indicum</name>
    <dbReference type="NCBI Taxonomy" id="526216"/>
    <lineage>
        <taxon>Bacteria</taxon>
        <taxon>Pseudomonadati</taxon>
        <taxon>Pseudomonadota</taxon>
        <taxon>Alphaproteobacteria</taxon>
        <taxon>Rhodospirillales</taxon>
        <taxon>Oceanibaculaceae</taxon>
        <taxon>Oceanibaculum</taxon>
    </lineage>
</organism>
<dbReference type="CDD" id="cd09873">
    <property type="entry name" value="PIN_Pae0151-like"/>
    <property type="match status" value="1"/>
</dbReference>
<dbReference type="HAMAP" id="MF_00265">
    <property type="entry name" value="VapC_Nob1"/>
    <property type="match status" value="1"/>
</dbReference>